<name>A0A2J8S321_PONAB</name>
<gene>
    <name evidence="2" type="ORF">CR201_G0046636</name>
</gene>
<reference evidence="2" key="1">
    <citation type="submission" date="2017-12" db="EMBL/GenBank/DDBJ databases">
        <title>High-resolution comparative analysis of great ape genomes.</title>
        <authorList>
            <person name="Pollen A."/>
            <person name="Hastie A."/>
            <person name="Hormozdiari F."/>
            <person name="Dougherty M."/>
            <person name="Liu R."/>
            <person name="Chaisson M."/>
            <person name="Hoppe E."/>
            <person name="Hill C."/>
            <person name="Pang A."/>
            <person name="Hillier L."/>
            <person name="Baker C."/>
            <person name="Armstrong J."/>
            <person name="Shendure J."/>
            <person name="Paten B."/>
            <person name="Wilson R."/>
            <person name="Chao H."/>
            <person name="Schneider V."/>
            <person name="Ventura M."/>
            <person name="Kronenberg Z."/>
            <person name="Murali S."/>
            <person name="Gordon D."/>
            <person name="Cantsilieris S."/>
            <person name="Munson K."/>
            <person name="Nelson B."/>
            <person name="Raja A."/>
            <person name="Underwood J."/>
            <person name="Diekhans M."/>
            <person name="Fiddes I."/>
            <person name="Haussler D."/>
            <person name="Eichler E."/>
        </authorList>
    </citation>
    <scope>NUCLEOTIDE SEQUENCE [LARGE SCALE GENOMIC DNA]</scope>
    <source>
        <strain evidence="2">Susie</strain>
    </source>
</reference>
<evidence type="ECO:0000313" key="2">
    <source>
        <dbReference type="EMBL" id="PNJ15171.1"/>
    </source>
</evidence>
<organism evidence="2">
    <name type="scientific">Pongo abelii</name>
    <name type="common">Sumatran orangutan</name>
    <name type="synonym">Pongo pygmaeus abelii</name>
    <dbReference type="NCBI Taxonomy" id="9601"/>
    <lineage>
        <taxon>Eukaryota</taxon>
        <taxon>Metazoa</taxon>
        <taxon>Chordata</taxon>
        <taxon>Craniata</taxon>
        <taxon>Vertebrata</taxon>
        <taxon>Euteleostomi</taxon>
        <taxon>Mammalia</taxon>
        <taxon>Eutheria</taxon>
        <taxon>Euarchontoglires</taxon>
        <taxon>Primates</taxon>
        <taxon>Haplorrhini</taxon>
        <taxon>Catarrhini</taxon>
        <taxon>Hominidae</taxon>
        <taxon>Pongo</taxon>
    </lineage>
</organism>
<accession>A0A2J8S321</accession>
<sequence>MRKAGCPARRGRSREVTRPSPGAGGIPAIGFIPCAAEKSEIPRDSQGLVSQERWKHGVCLCCPSWSVLAPSWFTATSTSQAQVILVPQPQGLECSGMISPH</sequence>
<protein>
    <submittedName>
        <fullName evidence="2">ZNF337-AS1 isoform 7</fullName>
    </submittedName>
</protein>
<proteinExistence type="predicted"/>
<dbReference type="AlphaFoldDB" id="A0A2J8S321"/>
<feature type="region of interest" description="Disordered" evidence="1">
    <location>
        <begin position="1"/>
        <end position="26"/>
    </location>
</feature>
<evidence type="ECO:0000256" key="1">
    <source>
        <dbReference type="SAM" id="MobiDB-lite"/>
    </source>
</evidence>
<dbReference type="EMBL" id="NDHI03003617">
    <property type="protein sequence ID" value="PNJ15171.1"/>
    <property type="molecule type" value="Genomic_DNA"/>
</dbReference>
<comment type="caution">
    <text evidence="2">The sequence shown here is derived from an EMBL/GenBank/DDBJ whole genome shotgun (WGS) entry which is preliminary data.</text>
</comment>